<sequence>MSIVDILVTAGDKVTKRCRLNLEAYGWTGDVANGWRALFWT</sequence>
<protein>
    <submittedName>
        <fullName evidence="1">Uncharacterized protein</fullName>
    </submittedName>
</protein>
<reference evidence="1 2" key="1">
    <citation type="submission" date="2018-06" db="EMBL/GenBank/DDBJ databases">
        <authorList>
            <consortium name="Pathogen Informatics"/>
            <person name="Doyle S."/>
        </authorList>
    </citation>
    <scope>NUCLEOTIDE SEQUENCE [LARGE SCALE GENOMIC DNA]</scope>
    <source>
        <strain evidence="1 2">NCTC13229</strain>
    </source>
</reference>
<accession>A0AB38FNF4</accession>
<dbReference type="AlphaFoldDB" id="A0AB38FNF4"/>
<evidence type="ECO:0000313" key="1">
    <source>
        <dbReference type="EMBL" id="SPZ43184.1"/>
    </source>
</evidence>
<dbReference type="Proteomes" id="UP000251211">
    <property type="component" value="Unassembled WGS sequence"/>
</dbReference>
<proteinExistence type="predicted"/>
<comment type="caution">
    <text evidence="1">The sequence shown here is derived from an EMBL/GenBank/DDBJ whole genome shotgun (WGS) entry which is preliminary data.</text>
</comment>
<dbReference type="EMBL" id="UAUI01000028">
    <property type="protein sequence ID" value="SPZ43184.1"/>
    <property type="molecule type" value="Genomic_DNA"/>
</dbReference>
<name>A0AB38FNF4_RHOWR</name>
<evidence type="ECO:0000313" key="2">
    <source>
        <dbReference type="Proteomes" id="UP000251211"/>
    </source>
</evidence>
<organism evidence="1 2">
    <name type="scientific">Rhodococcus wratislaviensis</name>
    <name type="common">Tsukamurella wratislaviensis</name>
    <dbReference type="NCBI Taxonomy" id="44752"/>
    <lineage>
        <taxon>Bacteria</taxon>
        <taxon>Bacillati</taxon>
        <taxon>Actinomycetota</taxon>
        <taxon>Actinomycetes</taxon>
        <taxon>Mycobacteriales</taxon>
        <taxon>Nocardiaceae</taxon>
        <taxon>Rhodococcus</taxon>
    </lineage>
</organism>
<gene>
    <name evidence="1" type="ORF">NCTC13229_06719</name>
</gene>